<sequence>MLSAMVLLAAFNGLLVGLSRAFNARLSAEFGPFKASLTNHLVGFALVSVFLVIGSLTAVELGFISSSDAEKSAWLGLLNTPLYAFLGGAVGAVFVAINSYVLVRLGAARSAILVVSGQMVGGVLLDISGQTGWQMLANAAGVTLIIYGIYLSVDKPQKTDKKQPNSTEYLKESA</sequence>
<feature type="transmembrane region" description="Helical" evidence="1">
    <location>
        <begin position="133"/>
        <end position="153"/>
    </location>
</feature>
<organism evidence="2 3">
    <name type="scientific">Pelagibaculum spongiae</name>
    <dbReference type="NCBI Taxonomy" id="2080658"/>
    <lineage>
        <taxon>Bacteria</taxon>
        <taxon>Pseudomonadati</taxon>
        <taxon>Pseudomonadota</taxon>
        <taxon>Gammaproteobacteria</taxon>
        <taxon>Oceanospirillales</taxon>
        <taxon>Pelagibaculum</taxon>
    </lineage>
</organism>
<reference evidence="2 3" key="1">
    <citation type="submission" date="2018-04" db="EMBL/GenBank/DDBJ databases">
        <title>Thalassorhabdus spongiae gen. nov., sp. nov., isolated from a marine sponge in South-West Iceland.</title>
        <authorList>
            <person name="Knobloch S."/>
            <person name="Daussin A."/>
            <person name="Johannsson R."/>
            <person name="Marteinsson V.T."/>
        </authorList>
    </citation>
    <scope>NUCLEOTIDE SEQUENCE [LARGE SCALE GENOMIC DNA]</scope>
    <source>
        <strain evidence="2 3">Hp12</strain>
    </source>
</reference>
<evidence type="ECO:0000256" key="1">
    <source>
        <dbReference type="SAM" id="Phobius"/>
    </source>
</evidence>
<keyword evidence="3" id="KW-1185">Reference proteome</keyword>
<feature type="transmembrane region" description="Helical" evidence="1">
    <location>
        <begin position="37"/>
        <end position="61"/>
    </location>
</feature>
<dbReference type="AlphaFoldDB" id="A0A2V1GSN3"/>
<comment type="caution">
    <text evidence="2">The sequence shown here is derived from an EMBL/GenBank/DDBJ whole genome shotgun (WGS) entry which is preliminary data.</text>
</comment>
<dbReference type="GO" id="GO:0005886">
    <property type="term" value="C:plasma membrane"/>
    <property type="evidence" value="ECO:0007669"/>
    <property type="project" value="TreeGrafter"/>
</dbReference>
<keyword evidence="1" id="KW-1133">Transmembrane helix</keyword>
<evidence type="ECO:0000313" key="2">
    <source>
        <dbReference type="EMBL" id="PVZ68302.1"/>
    </source>
</evidence>
<name>A0A2V1GSN3_9GAMM</name>
<keyword evidence="1" id="KW-0472">Membrane</keyword>
<evidence type="ECO:0008006" key="4">
    <source>
        <dbReference type="Google" id="ProtNLM"/>
    </source>
</evidence>
<dbReference type="OrthoDB" id="9097160at2"/>
<dbReference type="EMBL" id="QDDL01000005">
    <property type="protein sequence ID" value="PVZ68302.1"/>
    <property type="molecule type" value="Genomic_DNA"/>
</dbReference>
<dbReference type="PANTHER" id="PTHR34821:SF2">
    <property type="entry name" value="INNER MEMBRANE PROTEIN YDCZ"/>
    <property type="match status" value="1"/>
</dbReference>
<dbReference type="PANTHER" id="PTHR34821">
    <property type="entry name" value="INNER MEMBRANE PROTEIN YDCZ"/>
    <property type="match status" value="1"/>
</dbReference>
<keyword evidence="1" id="KW-0812">Transmembrane</keyword>
<gene>
    <name evidence="2" type="ORF">DC094_13520</name>
</gene>
<evidence type="ECO:0000313" key="3">
    <source>
        <dbReference type="Proteomes" id="UP000244906"/>
    </source>
</evidence>
<dbReference type="InterPro" id="IPR006750">
    <property type="entry name" value="YdcZ"/>
</dbReference>
<proteinExistence type="predicted"/>
<protein>
    <recommendedName>
        <fullName evidence="4">EamA-like transporter family protein</fullName>
    </recommendedName>
</protein>
<accession>A0A2V1GSN3</accession>
<dbReference type="RefSeq" id="WP_116687630.1">
    <property type="nucleotide sequence ID" value="NZ_CAWNYD010000005.1"/>
</dbReference>
<feature type="transmembrane region" description="Helical" evidence="1">
    <location>
        <begin position="82"/>
        <end position="103"/>
    </location>
</feature>
<dbReference type="Pfam" id="PF04657">
    <property type="entry name" value="DMT_YdcZ"/>
    <property type="match status" value="1"/>
</dbReference>
<dbReference type="Proteomes" id="UP000244906">
    <property type="component" value="Unassembled WGS sequence"/>
</dbReference>